<dbReference type="GO" id="GO:0036088">
    <property type="term" value="P:D-serine catabolic process"/>
    <property type="evidence" value="ECO:0007669"/>
    <property type="project" value="TreeGrafter"/>
</dbReference>
<reference evidence="8 9" key="1">
    <citation type="submission" date="2014-04" db="EMBL/GenBank/DDBJ databases">
        <title>Draft genome sequence of Bacillus azotoformans MEV2011, a (co-) denitrifying strain unable to grow in the presence of oxygen.</title>
        <authorList>
            <person name="Nielsen M."/>
            <person name="Schreiber L."/>
            <person name="Finster K."/>
            <person name="Schramm A."/>
        </authorList>
    </citation>
    <scope>NUCLEOTIDE SEQUENCE [LARGE SCALE GENOMIC DNA]</scope>
    <source>
        <strain evidence="8 9">MEV2011</strain>
    </source>
</reference>
<dbReference type="CDD" id="cd06447">
    <property type="entry name" value="D-Ser-dehyd"/>
    <property type="match status" value="1"/>
</dbReference>
<name>A0A072NU55_SCHAZ</name>
<dbReference type="HAMAP" id="MF_01030">
    <property type="entry name" value="D_Ser_dehydrat"/>
    <property type="match status" value="1"/>
</dbReference>
<accession>A0A072NU55</accession>
<dbReference type="OrthoDB" id="9780546at2"/>
<evidence type="ECO:0000259" key="7">
    <source>
        <dbReference type="Pfam" id="PF00291"/>
    </source>
</evidence>
<comment type="caution">
    <text evidence="8">The sequence shown here is derived from an EMBL/GenBank/DDBJ whole genome shotgun (WGS) entry which is preliminary data.</text>
</comment>
<dbReference type="EMBL" id="JJRY01000022">
    <property type="protein sequence ID" value="KEF36770.1"/>
    <property type="molecule type" value="Genomic_DNA"/>
</dbReference>
<dbReference type="InterPro" id="IPR036052">
    <property type="entry name" value="TrpB-like_PALP_sf"/>
</dbReference>
<dbReference type="InterPro" id="IPR050147">
    <property type="entry name" value="Ser/Thr_Dehydratase"/>
</dbReference>
<dbReference type="PANTHER" id="PTHR48078">
    <property type="entry name" value="THREONINE DEHYDRATASE, MITOCHONDRIAL-RELATED"/>
    <property type="match status" value="1"/>
</dbReference>
<comment type="cofactor">
    <cofactor evidence="1 6">
        <name>pyridoxal 5'-phosphate</name>
        <dbReference type="ChEBI" id="CHEBI:597326"/>
    </cofactor>
</comment>
<evidence type="ECO:0000256" key="4">
    <source>
        <dbReference type="ARBA" id="ARBA00050422"/>
    </source>
</evidence>
<evidence type="ECO:0000256" key="1">
    <source>
        <dbReference type="ARBA" id="ARBA00001933"/>
    </source>
</evidence>
<dbReference type="GO" id="GO:0030170">
    <property type="term" value="F:pyridoxal phosphate binding"/>
    <property type="evidence" value="ECO:0007669"/>
    <property type="project" value="InterPro"/>
</dbReference>
<dbReference type="EC" id="4.3.1.18" evidence="6"/>
<evidence type="ECO:0000313" key="8">
    <source>
        <dbReference type="EMBL" id="KEF36770.1"/>
    </source>
</evidence>
<keyword evidence="3 6" id="KW-0456">Lyase</keyword>
<dbReference type="GO" id="GO:0016836">
    <property type="term" value="F:hydro-lyase activity"/>
    <property type="evidence" value="ECO:0007669"/>
    <property type="project" value="UniProtKB-UniRule"/>
</dbReference>
<dbReference type="AlphaFoldDB" id="A0A072NU55"/>
<dbReference type="PROSITE" id="PS00165">
    <property type="entry name" value="DEHYDRATASE_SER_THR"/>
    <property type="match status" value="1"/>
</dbReference>
<dbReference type="SUPFAM" id="SSF53686">
    <property type="entry name" value="Tryptophan synthase beta subunit-like PLP-dependent enzymes"/>
    <property type="match status" value="1"/>
</dbReference>
<dbReference type="InterPro" id="IPR011780">
    <property type="entry name" value="D_Ser_am_lyase"/>
</dbReference>
<dbReference type="GO" id="GO:0008721">
    <property type="term" value="F:D-serine ammonia-lyase activity"/>
    <property type="evidence" value="ECO:0007669"/>
    <property type="project" value="UniProtKB-EC"/>
</dbReference>
<dbReference type="InterPro" id="IPR000634">
    <property type="entry name" value="Ser/Thr_deHydtase_PyrdxlP-BS"/>
</dbReference>
<feature type="domain" description="Tryptophan synthase beta chain-like PALP" evidence="7">
    <location>
        <begin position="75"/>
        <end position="393"/>
    </location>
</feature>
<dbReference type="GO" id="GO:0009097">
    <property type="term" value="P:isoleucine biosynthetic process"/>
    <property type="evidence" value="ECO:0007669"/>
    <property type="project" value="TreeGrafter"/>
</dbReference>
<dbReference type="PANTHER" id="PTHR48078:SF9">
    <property type="entry name" value="D-SERINE DEHYDRATASE"/>
    <property type="match status" value="1"/>
</dbReference>
<dbReference type="Gene3D" id="3.40.50.1100">
    <property type="match status" value="2"/>
</dbReference>
<dbReference type="NCBIfam" id="NF002823">
    <property type="entry name" value="PRK02991.1"/>
    <property type="match status" value="1"/>
</dbReference>
<dbReference type="InterPro" id="IPR001926">
    <property type="entry name" value="TrpB-like_PALP"/>
</dbReference>
<dbReference type="PATRIC" id="fig|1348973.3.peg.3905"/>
<keyword evidence="2 6" id="KW-0663">Pyridoxal phosphate</keyword>
<dbReference type="RefSeq" id="WP_152551287.1">
    <property type="nucleotide sequence ID" value="NZ_JJRY01000022.1"/>
</dbReference>
<evidence type="ECO:0000256" key="6">
    <source>
        <dbReference type="HAMAP-Rule" id="MF_01030"/>
    </source>
</evidence>
<dbReference type="NCBIfam" id="TIGR02035">
    <property type="entry name" value="D_Ser_am_lyase"/>
    <property type="match status" value="1"/>
</dbReference>
<proteinExistence type="inferred from homology"/>
<organism evidence="8 9">
    <name type="scientific">Schinkia azotoformans MEV2011</name>
    <dbReference type="NCBI Taxonomy" id="1348973"/>
    <lineage>
        <taxon>Bacteria</taxon>
        <taxon>Bacillati</taxon>
        <taxon>Bacillota</taxon>
        <taxon>Bacilli</taxon>
        <taxon>Bacillales</taxon>
        <taxon>Bacillaceae</taxon>
        <taxon>Calidifontibacillus/Schinkia group</taxon>
        <taxon>Schinkia</taxon>
    </lineage>
</organism>
<dbReference type="Proteomes" id="UP000027936">
    <property type="component" value="Unassembled WGS sequence"/>
</dbReference>
<comment type="catalytic activity">
    <reaction evidence="4 6">
        <text>D-serine = pyruvate + NH4(+)</text>
        <dbReference type="Rhea" id="RHEA:13977"/>
        <dbReference type="ChEBI" id="CHEBI:15361"/>
        <dbReference type="ChEBI" id="CHEBI:28938"/>
        <dbReference type="ChEBI" id="CHEBI:35247"/>
        <dbReference type="EC" id="4.3.1.18"/>
    </reaction>
</comment>
<dbReference type="FunFam" id="3.40.50.1100:FF:000018">
    <property type="entry name" value="D-serine dehydratase"/>
    <property type="match status" value="1"/>
</dbReference>
<protein>
    <recommendedName>
        <fullName evidence="6">Probable D-serine dehydratase</fullName>
        <ecNumber evidence="6">4.3.1.18</ecNumber>
    </recommendedName>
    <alternativeName>
        <fullName evidence="6">D-serine deaminase</fullName>
        <shortName evidence="6">DSD</shortName>
    </alternativeName>
</protein>
<feature type="modified residue" description="N6-(pyridoxal phosphate)lysine" evidence="6">
    <location>
        <position position="117"/>
    </location>
</feature>
<comment type="similarity">
    <text evidence="5 6">Belongs to the serine/threonine dehydratase family. DsdA subfamily.</text>
</comment>
<evidence type="ECO:0000256" key="3">
    <source>
        <dbReference type="ARBA" id="ARBA00023239"/>
    </source>
</evidence>
<evidence type="ECO:0000256" key="5">
    <source>
        <dbReference type="ARBA" id="ARBA00061269"/>
    </source>
</evidence>
<dbReference type="Pfam" id="PF00291">
    <property type="entry name" value="PALP"/>
    <property type="match status" value="1"/>
</dbReference>
<gene>
    <name evidence="6" type="primary">dsdA</name>
    <name evidence="8" type="ORF">M670_04021</name>
</gene>
<evidence type="ECO:0000256" key="2">
    <source>
        <dbReference type="ARBA" id="ARBA00022898"/>
    </source>
</evidence>
<sequence length="444" mass="49174">MNVDIEALKAQYPLFNQLISMDELFWTNPNQEKFHIAIEKSPLSHEDVKQAEERLVRFAPYIAKVFPETEKMNGIIESPLVKIPSMKQSLEQNYQQSIGGELLLKCDSHLPISGSIKARGGIYEVLKHAEELAIQNQLLTIQDDYSVLDSDRFRAFFSQYSIAVGSTGNLGLSIGIIGAKLGFNVTVHMSADAKQWKKDLLRSKNVNVVEYEADYSKAVEEGRKLAEQDPTCYFIDDENSRDLFLGYAVAATRLKKQLAELAIKVDENHPLFVYLPCGVGGGPGGIAFGLKLIFQDNVHCFFAEPTHSPCMLLGLMTGLHNQISVQDVGIDNITDADGLAVGRPSGFVGKTIEPFLSGIYTVNDEHLYKLLKKLVDTESIHMEPSALAGMIGPVKLGNDGAEYLSKHHLSDKLKNGTHIVWGTGGNMVPEEIKKQYYQKGLDLT</sequence>
<evidence type="ECO:0000313" key="9">
    <source>
        <dbReference type="Proteomes" id="UP000027936"/>
    </source>
</evidence>